<dbReference type="GO" id="GO:0046872">
    <property type="term" value="F:metal ion binding"/>
    <property type="evidence" value="ECO:0007669"/>
    <property type="project" value="UniProtKB-KW"/>
</dbReference>
<evidence type="ECO:0000313" key="14">
    <source>
        <dbReference type="EMBL" id="EWM30221.1"/>
    </source>
</evidence>
<accession>W7UBS3</accession>
<evidence type="ECO:0000256" key="4">
    <source>
        <dbReference type="ARBA" id="ARBA00022723"/>
    </source>
</evidence>
<dbReference type="Pfam" id="PF00069">
    <property type="entry name" value="Pkinase"/>
    <property type="match status" value="1"/>
</dbReference>
<keyword evidence="7" id="KW-0460">Magnesium</keyword>
<dbReference type="InterPro" id="IPR011009">
    <property type="entry name" value="Kinase-like_dom_sf"/>
</dbReference>
<dbReference type="CDD" id="cd06614">
    <property type="entry name" value="STKc_PAK"/>
    <property type="match status" value="1"/>
</dbReference>
<dbReference type="PANTHER" id="PTHR45832:SF22">
    <property type="entry name" value="SERINE_THREONINE-PROTEIN KINASE SAMKA-RELATED"/>
    <property type="match status" value="1"/>
</dbReference>
<dbReference type="PROSITE" id="PS50108">
    <property type="entry name" value="CRIB"/>
    <property type="match status" value="1"/>
</dbReference>
<feature type="domain" description="CRIB" evidence="13">
    <location>
        <begin position="198"/>
        <end position="211"/>
    </location>
</feature>
<dbReference type="OrthoDB" id="2914378at2759"/>
<dbReference type="SMART" id="SM00220">
    <property type="entry name" value="S_TKc"/>
    <property type="match status" value="1"/>
</dbReference>
<keyword evidence="14" id="KW-0418">Kinase</keyword>
<dbReference type="InterPro" id="IPR000719">
    <property type="entry name" value="Prot_kinase_dom"/>
</dbReference>
<dbReference type="GO" id="GO:0106310">
    <property type="term" value="F:protein serine kinase activity"/>
    <property type="evidence" value="ECO:0007669"/>
    <property type="project" value="RHEA"/>
</dbReference>
<proteinExistence type="inferred from homology"/>
<evidence type="ECO:0000256" key="9">
    <source>
        <dbReference type="ARBA" id="ARBA00048679"/>
    </source>
</evidence>
<dbReference type="AlphaFoldDB" id="W7UBS3"/>
<evidence type="ECO:0000256" key="11">
    <source>
        <dbReference type="SAM" id="MobiDB-lite"/>
    </source>
</evidence>
<dbReference type="EMBL" id="AZIL01000038">
    <property type="protein sequence ID" value="EWM30221.1"/>
    <property type="molecule type" value="Genomic_DNA"/>
</dbReference>
<comment type="caution">
    <text evidence="14">The sequence shown here is derived from an EMBL/GenBank/DDBJ whole genome shotgun (WGS) entry which is preliminary data.</text>
</comment>
<organism evidence="14 15">
    <name type="scientific">Nannochloropsis gaditana</name>
    <dbReference type="NCBI Taxonomy" id="72520"/>
    <lineage>
        <taxon>Eukaryota</taxon>
        <taxon>Sar</taxon>
        <taxon>Stramenopiles</taxon>
        <taxon>Ochrophyta</taxon>
        <taxon>Eustigmatophyceae</taxon>
        <taxon>Eustigmatales</taxon>
        <taxon>Monodopsidaceae</taxon>
        <taxon>Nannochloropsis</taxon>
    </lineage>
</organism>
<keyword evidence="5 10" id="KW-0547">Nucleotide-binding</keyword>
<evidence type="ECO:0000256" key="8">
    <source>
        <dbReference type="ARBA" id="ARBA00047899"/>
    </source>
</evidence>
<evidence type="ECO:0000256" key="7">
    <source>
        <dbReference type="ARBA" id="ARBA00022842"/>
    </source>
</evidence>
<evidence type="ECO:0000313" key="15">
    <source>
        <dbReference type="Proteomes" id="UP000019335"/>
    </source>
</evidence>
<name>W7UBS3_9STRA</name>
<dbReference type="InterPro" id="IPR036936">
    <property type="entry name" value="CRIB_dom_sf"/>
</dbReference>
<dbReference type="Proteomes" id="UP000019335">
    <property type="component" value="Chromosome 1"/>
</dbReference>
<dbReference type="GO" id="GO:0005524">
    <property type="term" value="F:ATP binding"/>
    <property type="evidence" value="ECO:0007669"/>
    <property type="project" value="UniProtKB-UniRule"/>
</dbReference>
<feature type="domain" description="Protein kinase" evidence="12">
    <location>
        <begin position="291"/>
        <end position="541"/>
    </location>
</feature>
<dbReference type="PANTHER" id="PTHR45832">
    <property type="entry name" value="SERINE/THREONINE-PROTEIN KINASE SAMKA-RELATED-RELATED"/>
    <property type="match status" value="1"/>
</dbReference>
<keyword evidence="3" id="KW-0808">Transferase</keyword>
<sequence>MSNTSSDYPVRQQAHAMGALKPRMPEEMMGTLSLEEIPSPPPDNNGGVPHAGSDSLTGEGEPAADTVGTPKTVITAPITSTDSFRLSASESELAGDRSNEPARGTSVSKPMQVKHHIHVSFDPTSGAFKGLPPEWGKHLPVGVSKEEANVTATDRHVAPPKPTAEVKKTLNPLRKFTWWSSGSKGGGDRNPPLAGTVIGAPFNVQHTTHVRPDPTSSTGFSGLPPAWRAVLKVSGITKQEAVDHPQAVLAALNFHMQGPTHTRGPLPSRAAVEQAMAKALRIVKDDPRQYFSDLKRLGQGASGTVYAATDRRTGERRALKIAPVSELADLTNEIGLQSMSDHPNVVRIYEAFVTTSEVCIVMELMLGGSLTDVLGKHVVDFKEPHIAYVAKAVLSALAYMHSSYRMHRDIKSDNVLVDKEGQVKIADFGFAIALTKETSKRHSVVGTPYWMAPELIRGTDYDSKVDVWSLGITCIEMAEGEPPHLHEPPLRALLMISISGSPALKDPSRWSSQFLHFLAQSTSVDAEARPTAEQLLNHPFLTMASTQEEYGAFVRAQLEARRRRRQQQAQAQAAHNKGR</sequence>
<dbReference type="InterPro" id="IPR051931">
    <property type="entry name" value="PAK3-like"/>
</dbReference>
<dbReference type="PROSITE" id="PS50011">
    <property type="entry name" value="PROTEIN_KINASE_DOM"/>
    <property type="match status" value="1"/>
</dbReference>
<dbReference type="SMART" id="SM00285">
    <property type="entry name" value="PBD"/>
    <property type="match status" value="2"/>
</dbReference>
<evidence type="ECO:0000256" key="3">
    <source>
        <dbReference type="ARBA" id="ARBA00022679"/>
    </source>
</evidence>
<comment type="cofactor">
    <cofactor evidence="1">
        <name>Mg(2+)</name>
        <dbReference type="ChEBI" id="CHEBI:18420"/>
    </cofactor>
</comment>
<dbReference type="FunFam" id="1.10.510.10:FF:000768">
    <property type="entry name" value="Non-specific serine/threonine protein kinase"/>
    <property type="match status" value="1"/>
</dbReference>
<dbReference type="Pfam" id="PF00786">
    <property type="entry name" value="PBD"/>
    <property type="match status" value="2"/>
</dbReference>
<feature type="compositionally biased region" description="Polar residues" evidence="11">
    <location>
        <begin position="77"/>
        <end position="90"/>
    </location>
</feature>
<evidence type="ECO:0000256" key="2">
    <source>
        <dbReference type="ARBA" id="ARBA00008874"/>
    </source>
</evidence>
<reference evidence="14 15" key="1">
    <citation type="journal article" date="2014" name="Mol. Plant">
        <title>Chromosome Scale Genome Assembly and Transcriptome Profiling of Nannochloropsis gaditana in Nitrogen Depletion.</title>
        <authorList>
            <person name="Corteggiani Carpinelli E."/>
            <person name="Telatin A."/>
            <person name="Vitulo N."/>
            <person name="Forcato C."/>
            <person name="D'Angelo M."/>
            <person name="Schiavon R."/>
            <person name="Vezzi A."/>
            <person name="Giacometti G.M."/>
            <person name="Morosinotto T."/>
            <person name="Valle G."/>
        </authorList>
    </citation>
    <scope>NUCLEOTIDE SEQUENCE [LARGE SCALE GENOMIC DNA]</scope>
    <source>
        <strain evidence="14 15">B-31</strain>
    </source>
</reference>
<comment type="catalytic activity">
    <reaction evidence="9">
        <text>L-seryl-[protein] + ATP = O-phospho-L-seryl-[protein] + ADP + H(+)</text>
        <dbReference type="Rhea" id="RHEA:17989"/>
        <dbReference type="Rhea" id="RHEA-COMP:9863"/>
        <dbReference type="Rhea" id="RHEA-COMP:11604"/>
        <dbReference type="ChEBI" id="CHEBI:15378"/>
        <dbReference type="ChEBI" id="CHEBI:29999"/>
        <dbReference type="ChEBI" id="CHEBI:30616"/>
        <dbReference type="ChEBI" id="CHEBI:83421"/>
        <dbReference type="ChEBI" id="CHEBI:456216"/>
        <dbReference type="EC" id="2.7.11.1"/>
    </reaction>
</comment>
<comment type="similarity">
    <text evidence="2">Belongs to the protein kinase superfamily. STE Ser/Thr protein kinase family. STE20 subfamily.</text>
</comment>
<dbReference type="SUPFAM" id="SSF56112">
    <property type="entry name" value="Protein kinase-like (PK-like)"/>
    <property type="match status" value="1"/>
</dbReference>
<gene>
    <name evidence="14" type="ORF">Naga_100003g104</name>
</gene>
<evidence type="ECO:0000256" key="1">
    <source>
        <dbReference type="ARBA" id="ARBA00001946"/>
    </source>
</evidence>
<comment type="catalytic activity">
    <reaction evidence="8">
        <text>L-threonyl-[protein] + ATP = O-phospho-L-threonyl-[protein] + ADP + H(+)</text>
        <dbReference type="Rhea" id="RHEA:46608"/>
        <dbReference type="Rhea" id="RHEA-COMP:11060"/>
        <dbReference type="Rhea" id="RHEA-COMP:11605"/>
        <dbReference type="ChEBI" id="CHEBI:15378"/>
        <dbReference type="ChEBI" id="CHEBI:30013"/>
        <dbReference type="ChEBI" id="CHEBI:30616"/>
        <dbReference type="ChEBI" id="CHEBI:61977"/>
        <dbReference type="ChEBI" id="CHEBI:456216"/>
        <dbReference type="EC" id="2.7.11.1"/>
    </reaction>
</comment>
<protein>
    <submittedName>
        <fullName evidence="14">p21-activated protein kinase</fullName>
    </submittedName>
</protein>
<feature type="binding site" evidence="10">
    <location>
        <position position="320"/>
    </location>
    <ligand>
        <name>ATP</name>
        <dbReference type="ChEBI" id="CHEBI:30616"/>
    </ligand>
</feature>
<dbReference type="InterPro" id="IPR000095">
    <property type="entry name" value="CRIB_dom"/>
</dbReference>
<dbReference type="PROSITE" id="PS00107">
    <property type="entry name" value="PROTEIN_KINASE_ATP"/>
    <property type="match status" value="1"/>
</dbReference>
<dbReference type="Gene3D" id="1.10.510.10">
    <property type="entry name" value="Transferase(Phosphotransferase) domain 1"/>
    <property type="match status" value="1"/>
</dbReference>
<dbReference type="Gene3D" id="3.90.810.10">
    <property type="entry name" value="CRIB domain"/>
    <property type="match status" value="2"/>
</dbReference>
<evidence type="ECO:0000256" key="5">
    <source>
        <dbReference type="ARBA" id="ARBA00022741"/>
    </source>
</evidence>
<dbReference type="GO" id="GO:0004674">
    <property type="term" value="F:protein serine/threonine kinase activity"/>
    <property type="evidence" value="ECO:0007669"/>
    <property type="project" value="UniProtKB-EC"/>
</dbReference>
<evidence type="ECO:0000259" key="12">
    <source>
        <dbReference type="PROSITE" id="PS50011"/>
    </source>
</evidence>
<evidence type="ECO:0000256" key="10">
    <source>
        <dbReference type="PROSITE-ProRule" id="PRU10141"/>
    </source>
</evidence>
<feature type="region of interest" description="Disordered" evidence="11">
    <location>
        <begin position="1"/>
        <end position="111"/>
    </location>
</feature>
<evidence type="ECO:0000256" key="6">
    <source>
        <dbReference type="ARBA" id="ARBA00022840"/>
    </source>
</evidence>
<keyword evidence="6 10" id="KW-0067">ATP-binding</keyword>
<keyword evidence="4" id="KW-0479">Metal-binding</keyword>
<evidence type="ECO:0000259" key="13">
    <source>
        <dbReference type="PROSITE" id="PS50108"/>
    </source>
</evidence>
<dbReference type="InterPro" id="IPR017441">
    <property type="entry name" value="Protein_kinase_ATP_BS"/>
</dbReference>
<keyword evidence="15" id="KW-1185">Reference proteome</keyword>